<organism evidence="1 2">
    <name type="scientific">Cajanus cajan</name>
    <name type="common">Pigeon pea</name>
    <name type="synonym">Cajanus indicus</name>
    <dbReference type="NCBI Taxonomy" id="3821"/>
    <lineage>
        <taxon>Eukaryota</taxon>
        <taxon>Viridiplantae</taxon>
        <taxon>Streptophyta</taxon>
        <taxon>Embryophyta</taxon>
        <taxon>Tracheophyta</taxon>
        <taxon>Spermatophyta</taxon>
        <taxon>Magnoliopsida</taxon>
        <taxon>eudicotyledons</taxon>
        <taxon>Gunneridae</taxon>
        <taxon>Pentapetalae</taxon>
        <taxon>rosids</taxon>
        <taxon>fabids</taxon>
        <taxon>Fabales</taxon>
        <taxon>Fabaceae</taxon>
        <taxon>Papilionoideae</taxon>
        <taxon>50 kb inversion clade</taxon>
        <taxon>NPAAA clade</taxon>
        <taxon>indigoferoid/millettioid clade</taxon>
        <taxon>Phaseoleae</taxon>
        <taxon>Cajanus</taxon>
    </lineage>
</organism>
<reference evidence="1 2" key="1">
    <citation type="journal article" date="2012" name="Nat. Biotechnol.">
        <title>Draft genome sequence of pigeonpea (Cajanus cajan), an orphan legume crop of resource-poor farmers.</title>
        <authorList>
            <person name="Varshney R.K."/>
            <person name="Chen W."/>
            <person name="Li Y."/>
            <person name="Bharti A.K."/>
            <person name="Saxena R.K."/>
            <person name="Schlueter J.A."/>
            <person name="Donoghue M.T."/>
            <person name="Azam S."/>
            <person name="Fan G."/>
            <person name="Whaley A.M."/>
            <person name="Farmer A.D."/>
            <person name="Sheridan J."/>
            <person name="Iwata A."/>
            <person name="Tuteja R."/>
            <person name="Penmetsa R.V."/>
            <person name="Wu W."/>
            <person name="Upadhyaya H.D."/>
            <person name="Yang S.P."/>
            <person name="Shah T."/>
            <person name="Saxena K.B."/>
            <person name="Michael T."/>
            <person name="McCombie W.R."/>
            <person name="Yang B."/>
            <person name="Zhang G."/>
            <person name="Yang H."/>
            <person name="Wang J."/>
            <person name="Spillane C."/>
            <person name="Cook D.R."/>
            <person name="May G.D."/>
            <person name="Xu X."/>
            <person name="Jackson S.A."/>
        </authorList>
    </citation>
    <scope>NUCLEOTIDE SEQUENCE [LARGE SCALE GENOMIC DNA]</scope>
    <source>
        <strain evidence="2">cv. Asha</strain>
    </source>
</reference>
<evidence type="ECO:0000313" key="2">
    <source>
        <dbReference type="Proteomes" id="UP000075243"/>
    </source>
</evidence>
<proteinExistence type="predicted"/>
<name>A0A151TXB5_CAJCA</name>
<dbReference type="AlphaFoldDB" id="A0A151TXB5"/>
<dbReference type="CDD" id="cd09272">
    <property type="entry name" value="RNase_HI_RT_Ty1"/>
    <property type="match status" value="1"/>
</dbReference>
<sequence>MITDASEIAWLQKLLKQLQIGHTQGTKFIYDNQVIFHIASNSVFHERTKHIKIDYHFVREKVLSGEITIEFVHFNNQLADVFIKSLKGHQVNYICNKLSAYDIYAPA</sequence>
<dbReference type="Gramene" id="C.cajan_10621.t">
    <property type="protein sequence ID" value="C.cajan_10621.t.cds1"/>
    <property type="gene ID" value="C.cajan_10621"/>
</dbReference>
<dbReference type="EMBL" id="CM003605">
    <property type="protein sequence ID" value="KYP71661.1"/>
    <property type="molecule type" value="Genomic_DNA"/>
</dbReference>
<dbReference type="STRING" id="3821.A0A151TXB5"/>
<dbReference type="PANTHER" id="PTHR11439">
    <property type="entry name" value="GAG-POL-RELATED RETROTRANSPOSON"/>
    <property type="match status" value="1"/>
</dbReference>
<dbReference type="Proteomes" id="UP000075243">
    <property type="component" value="Chromosome 3"/>
</dbReference>
<keyword evidence="2" id="KW-1185">Reference proteome</keyword>
<accession>A0A151TXB5</accession>
<dbReference type="PANTHER" id="PTHR11439:SF470">
    <property type="entry name" value="CYSTEINE-RICH RLK (RECEPTOR-LIKE PROTEIN KINASE) 8"/>
    <property type="match status" value="1"/>
</dbReference>
<gene>
    <name evidence="1" type="ORF">KK1_010928</name>
</gene>
<evidence type="ECO:0000313" key="1">
    <source>
        <dbReference type="EMBL" id="KYP71661.1"/>
    </source>
</evidence>
<protein>
    <submittedName>
        <fullName evidence="1">Copia protein</fullName>
    </submittedName>
</protein>